<keyword evidence="8" id="KW-1185">Reference proteome</keyword>
<comment type="subcellular location">
    <subcellularLocation>
        <location evidence="1">Membrane</location>
        <topology evidence="1">Multi-pass membrane protein</topology>
    </subcellularLocation>
</comment>
<keyword evidence="3 6" id="KW-0812">Transmembrane</keyword>
<reference evidence="7" key="2">
    <citation type="submission" date="2022-10" db="EMBL/GenBank/DDBJ databases">
        <authorList>
            <consortium name="ENA_rothamsted_submissions"/>
            <consortium name="culmorum"/>
            <person name="King R."/>
        </authorList>
    </citation>
    <scope>NUCLEOTIDE SEQUENCE</scope>
</reference>
<dbReference type="OrthoDB" id="6432214at2759"/>
<reference evidence="7" key="1">
    <citation type="submission" date="2022-01" db="EMBL/GenBank/DDBJ databases">
        <authorList>
            <person name="King R."/>
        </authorList>
    </citation>
    <scope>NUCLEOTIDE SEQUENCE</scope>
</reference>
<evidence type="ECO:0000256" key="6">
    <source>
        <dbReference type="SAM" id="Phobius"/>
    </source>
</evidence>
<evidence type="ECO:0000313" key="7">
    <source>
        <dbReference type="EMBL" id="CAG9801510.1"/>
    </source>
</evidence>
<accession>A0A9N9RQS7</accession>
<dbReference type="AlphaFoldDB" id="A0A9N9RQS7"/>
<evidence type="ECO:0000313" key="8">
    <source>
        <dbReference type="Proteomes" id="UP001153620"/>
    </source>
</evidence>
<feature type="transmembrane region" description="Helical" evidence="6">
    <location>
        <begin position="155"/>
        <end position="183"/>
    </location>
</feature>
<proteinExistence type="inferred from homology"/>
<dbReference type="PANTHER" id="PTHR31548:SF6">
    <property type="entry name" value="AGAP002756-PA"/>
    <property type="match status" value="1"/>
</dbReference>
<dbReference type="Gene3D" id="1.20.140.150">
    <property type="match status" value="1"/>
</dbReference>
<dbReference type="GO" id="GO:0016020">
    <property type="term" value="C:membrane"/>
    <property type="evidence" value="ECO:0007669"/>
    <property type="project" value="UniProtKB-SubCell"/>
</dbReference>
<sequence length="294" mass="33481">MAKSKWVVLLVTELFSALSLVAIIVSFSTDHWVVSDMKYESNEDIGISYMHYGLFDGKLTQSIYQTTKFIDLTIICRYDINKCFYSCQQTSDRRSNEFDQLLKGENLAICPASRTKQTARNFNEQVNMTAMTMKINYDEMSEAATFEDEFLSAGLWLTTVIFSALSSLFTLISAFFSMINILCNPISYLSSTHGLYVWNGIAALMCSITMIIYSSLFGIFISKNIAITDTLRTLSRFTSDGLAQFGFSFWILILSIFCHLINIGLVYYRNYLLQHQPKPPVITVHKNDSTILVY</sequence>
<comment type="similarity">
    <text evidence="2">Belongs to the clarin family.</text>
</comment>
<evidence type="ECO:0000256" key="5">
    <source>
        <dbReference type="ARBA" id="ARBA00023136"/>
    </source>
</evidence>
<keyword evidence="5 6" id="KW-0472">Membrane</keyword>
<feature type="transmembrane region" description="Helical" evidence="6">
    <location>
        <begin position="241"/>
        <end position="268"/>
    </location>
</feature>
<dbReference type="EMBL" id="OU895877">
    <property type="protein sequence ID" value="CAG9801510.1"/>
    <property type="molecule type" value="Genomic_DNA"/>
</dbReference>
<gene>
    <name evidence="7" type="ORF">CHIRRI_LOCUS4436</name>
</gene>
<feature type="transmembrane region" description="Helical" evidence="6">
    <location>
        <begin position="7"/>
        <end position="27"/>
    </location>
</feature>
<evidence type="ECO:0000256" key="2">
    <source>
        <dbReference type="ARBA" id="ARBA00005787"/>
    </source>
</evidence>
<protein>
    <submittedName>
        <fullName evidence="7">Uncharacterized protein</fullName>
    </submittedName>
</protein>
<dbReference type="Proteomes" id="UP001153620">
    <property type="component" value="Chromosome 1"/>
</dbReference>
<evidence type="ECO:0000256" key="3">
    <source>
        <dbReference type="ARBA" id="ARBA00022692"/>
    </source>
</evidence>
<dbReference type="PANTHER" id="PTHR31548">
    <property type="entry name" value="CLARIN"/>
    <property type="match status" value="1"/>
</dbReference>
<dbReference type="InterPro" id="IPR026748">
    <property type="entry name" value="Clarin"/>
</dbReference>
<name>A0A9N9RQS7_9DIPT</name>
<dbReference type="GO" id="GO:0007605">
    <property type="term" value="P:sensory perception of sound"/>
    <property type="evidence" value="ECO:0007669"/>
    <property type="project" value="UniProtKB-ARBA"/>
</dbReference>
<feature type="transmembrane region" description="Helical" evidence="6">
    <location>
        <begin position="195"/>
        <end position="221"/>
    </location>
</feature>
<evidence type="ECO:0000256" key="1">
    <source>
        <dbReference type="ARBA" id="ARBA00004141"/>
    </source>
</evidence>
<keyword evidence="4 6" id="KW-1133">Transmembrane helix</keyword>
<evidence type="ECO:0000256" key="4">
    <source>
        <dbReference type="ARBA" id="ARBA00022989"/>
    </source>
</evidence>
<organism evidence="7 8">
    <name type="scientific">Chironomus riparius</name>
    <dbReference type="NCBI Taxonomy" id="315576"/>
    <lineage>
        <taxon>Eukaryota</taxon>
        <taxon>Metazoa</taxon>
        <taxon>Ecdysozoa</taxon>
        <taxon>Arthropoda</taxon>
        <taxon>Hexapoda</taxon>
        <taxon>Insecta</taxon>
        <taxon>Pterygota</taxon>
        <taxon>Neoptera</taxon>
        <taxon>Endopterygota</taxon>
        <taxon>Diptera</taxon>
        <taxon>Nematocera</taxon>
        <taxon>Chironomoidea</taxon>
        <taxon>Chironomidae</taxon>
        <taxon>Chironominae</taxon>
        <taxon>Chironomus</taxon>
    </lineage>
</organism>